<reference evidence="4" key="1">
    <citation type="journal article" date="2014" name="Science">
        <title>Ancient hybridizations among the ancestral genomes of bread wheat.</title>
        <authorList>
            <consortium name="International Wheat Genome Sequencing Consortium,"/>
            <person name="Marcussen T."/>
            <person name="Sandve S.R."/>
            <person name="Heier L."/>
            <person name="Spannagl M."/>
            <person name="Pfeifer M."/>
            <person name="Jakobsen K.S."/>
            <person name="Wulff B.B."/>
            <person name="Steuernagel B."/>
            <person name="Mayer K.F."/>
            <person name="Olsen O.A."/>
        </authorList>
    </citation>
    <scope>NUCLEOTIDE SEQUENCE [LARGE SCALE GENOMIC DNA]</scope>
    <source>
        <strain evidence="4">cv. AL8/78</strain>
    </source>
</reference>
<reference evidence="3" key="3">
    <citation type="journal article" date="2017" name="Nature">
        <title>Genome sequence of the progenitor of the wheat D genome Aegilops tauschii.</title>
        <authorList>
            <person name="Luo M.C."/>
            <person name="Gu Y.Q."/>
            <person name="Puiu D."/>
            <person name="Wang H."/>
            <person name="Twardziok S.O."/>
            <person name="Deal K.R."/>
            <person name="Huo N."/>
            <person name="Zhu T."/>
            <person name="Wang L."/>
            <person name="Wang Y."/>
            <person name="McGuire P.E."/>
            <person name="Liu S."/>
            <person name="Long H."/>
            <person name="Ramasamy R.K."/>
            <person name="Rodriguez J.C."/>
            <person name="Van S.L."/>
            <person name="Yuan L."/>
            <person name="Wang Z."/>
            <person name="Xia Z."/>
            <person name="Xiao L."/>
            <person name="Anderson O.D."/>
            <person name="Ouyang S."/>
            <person name="Liang Y."/>
            <person name="Zimin A.V."/>
            <person name="Pertea G."/>
            <person name="Qi P."/>
            <person name="Bennetzen J.L."/>
            <person name="Dai X."/>
            <person name="Dawson M.W."/>
            <person name="Muller H.G."/>
            <person name="Kugler K."/>
            <person name="Rivarola-Duarte L."/>
            <person name="Spannagl M."/>
            <person name="Mayer K.F.X."/>
            <person name="Lu F.H."/>
            <person name="Bevan M.W."/>
            <person name="Leroy P."/>
            <person name="Li P."/>
            <person name="You F.M."/>
            <person name="Sun Q."/>
            <person name="Liu Z."/>
            <person name="Lyons E."/>
            <person name="Wicker T."/>
            <person name="Salzberg S.L."/>
            <person name="Devos K.M."/>
            <person name="Dvorak J."/>
        </authorList>
    </citation>
    <scope>NUCLEOTIDE SEQUENCE [LARGE SCALE GENOMIC DNA]</scope>
    <source>
        <strain evidence="3">cv. AL8/78</strain>
    </source>
</reference>
<dbReference type="PROSITE" id="PS50181">
    <property type="entry name" value="FBOX"/>
    <property type="match status" value="1"/>
</dbReference>
<dbReference type="InterPro" id="IPR036047">
    <property type="entry name" value="F-box-like_dom_sf"/>
</dbReference>
<proteinExistence type="predicted"/>
<keyword evidence="4" id="KW-1185">Reference proteome</keyword>
<dbReference type="SUPFAM" id="SSF81383">
    <property type="entry name" value="F-box domain"/>
    <property type="match status" value="1"/>
</dbReference>
<dbReference type="Pfam" id="PF12937">
    <property type="entry name" value="F-box-like"/>
    <property type="match status" value="1"/>
</dbReference>
<dbReference type="AlphaFoldDB" id="A0A453KIK2"/>
<organism evidence="3 4">
    <name type="scientific">Aegilops tauschii subsp. strangulata</name>
    <name type="common">Goatgrass</name>
    <dbReference type="NCBI Taxonomy" id="200361"/>
    <lineage>
        <taxon>Eukaryota</taxon>
        <taxon>Viridiplantae</taxon>
        <taxon>Streptophyta</taxon>
        <taxon>Embryophyta</taxon>
        <taxon>Tracheophyta</taxon>
        <taxon>Spermatophyta</taxon>
        <taxon>Magnoliopsida</taxon>
        <taxon>Liliopsida</taxon>
        <taxon>Poales</taxon>
        <taxon>Poaceae</taxon>
        <taxon>BOP clade</taxon>
        <taxon>Pooideae</taxon>
        <taxon>Triticodae</taxon>
        <taxon>Triticeae</taxon>
        <taxon>Triticinae</taxon>
        <taxon>Aegilops</taxon>
    </lineage>
</organism>
<dbReference type="PANTHER" id="PTHR33207">
    <property type="entry name" value="F-BOX DOMAIN CONTAINING PROTEIN-RELATED"/>
    <property type="match status" value="1"/>
</dbReference>
<dbReference type="Pfam" id="PF23635">
    <property type="entry name" value="Beta-prop_AT5G49610-like"/>
    <property type="match status" value="1"/>
</dbReference>
<dbReference type="Gene3D" id="1.20.1280.50">
    <property type="match status" value="1"/>
</dbReference>
<sequence length="436" mass="48857">RPCYLPLSLPATAPSLQSQTMARPSLPTPPPVKEPQTVAAKSGTTVDALPVDSLRNILRRLSLADLLRAALACHRWRRVAARCIPRTAPLLGYFFHPTATGLPAPLHSQSKEIDTPAVFAPLDASSPNLSLDFAPGASRYVLHDCHQGLLLLEPFASLPKGTIPRFLVLDPATRRRVLLPPPPRDTVPDDHRWRRSRYYVGSALLSRAHPSKLCFEVVCFAIDGGRPRVWVASVDDGRCSWRAHPRTMELEVDFDPWLFEGRCVHAAGKIYWHICNSYRMLVLDPATLHLSYLLAPAVLSDHFCTYRVGETPEDGRLCLLAVGSRSRQLQLWVRAEARGSDNGWFLEREMLNMRVVWDAVPGLPNDLAHRIFSVWPSDMDAGRTGKVFIRTIGYGRYSLHLDTAKIEPLHTKHGKEYGHPIYAYFLAWPPAFLAPE</sequence>
<evidence type="ECO:0000313" key="3">
    <source>
        <dbReference type="EnsemblPlants" id="AET5Gv20428600.1"/>
    </source>
</evidence>
<evidence type="ECO:0000259" key="2">
    <source>
        <dbReference type="PROSITE" id="PS50181"/>
    </source>
</evidence>
<dbReference type="Proteomes" id="UP000015105">
    <property type="component" value="Chromosome 5D"/>
</dbReference>
<evidence type="ECO:0000313" key="4">
    <source>
        <dbReference type="Proteomes" id="UP000015105"/>
    </source>
</evidence>
<reference evidence="4" key="2">
    <citation type="journal article" date="2017" name="Nat. Plants">
        <title>The Aegilops tauschii genome reveals multiple impacts of transposons.</title>
        <authorList>
            <person name="Zhao G."/>
            <person name="Zou C."/>
            <person name="Li K."/>
            <person name="Wang K."/>
            <person name="Li T."/>
            <person name="Gao L."/>
            <person name="Zhang X."/>
            <person name="Wang H."/>
            <person name="Yang Z."/>
            <person name="Liu X."/>
            <person name="Jiang W."/>
            <person name="Mao L."/>
            <person name="Kong X."/>
            <person name="Jiao Y."/>
            <person name="Jia J."/>
        </authorList>
    </citation>
    <scope>NUCLEOTIDE SEQUENCE [LARGE SCALE GENOMIC DNA]</scope>
    <source>
        <strain evidence="4">cv. AL8/78</strain>
    </source>
</reference>
<reference evidence="3" key="5">
    <citation type="journal article" date="2021" name="G3 (Bethesda)">
        <title>Aegilops tauschii genome assembly Aet v5.0 features greater sequence contiguity and improved annotation.</title>
        <authorList>
            <person name="Wang L."/>
            <person name="Zhu T."/>
            <person name="Rodriguez J.C."/>
            <person name="Deal K.R."/>
            <person name="Dubcovsky J."/>
            <person name="McGuire P.E."/>
            <person name="Lux T."/>
            <person name="Spannagl M."/>
            <person name="Mayer K.F.X."/>
            <person name="Baldrich P."/>
            <person name="Meyers B.C."/>
            <person name="Huo N."/>
            <person name="Gu Y.Q."/>
            <person name="Zhou H."/>
            <person name="Devos K.M."/>
            <person name="Bennetzen J.L."/>
            <person name="Unver T."/>
            <person name="Budak H."/>
            <person name="Gulick P.J."/>
            <person name="Galiba G."/>
            <person name="Kalapos B."/>
            <person name="Nelson D.R."/>
            <person name="Li P."/>
            <person name="You F.M."/>
            <person name="Luo M.C."/>
            <person name="Dvorak J."/>
        </authorList>
    </citation>
    <scope>NUCLEOTIDE SEQUENCE [LARGE SCALE GENOMIC DNA]</scope>
    <source>
        <strain evidence="3">cv. AL8/78</strain>
    </source>
</reference>
<dbReference type="EnsemblPlants" id="AET5Gv20428600.1">
    <property type="protein sequence ID" value="AET5Gv20428600.1"/>
    <property type="gene ID" value="AET5Gv20428600"/>
</dbReference>
<protein>
    <recommendedName>
        <fullName evidence="2">F-box domain-containing protein</fullName>
    </recommendedName>
</protein>
<dbReference type="STRING" id="200361.A0A453KIK2"/>
<name>A0A453KIK2_AEGTS</name>
<dbReference type="InterPro" id="IPR001810">
    <property type="entry name" value="F-box_dom"/>
</dbReference>
<feature type="domain" description="F-box" evidence="2">
    <location>
        <begin position="43"/>
        <end position="79"/>
    </location>
</feature>
<accession>A0A453KIK2</accession>
<dbReference type="InterPro" id="IPR056594">
    <property type="entry name" value="AT5G49610-like_b-prop"/>
</dbReference>
<feature type="region of interest" description="Disordered" evidence="1">
    <location>
        <begin position="16"/>
        <end position="44"/>
    </location>
</feature>
<dbReference type="Gramene" id="AET5Gv20428600.1">
    <property type="protein sequence ID" value="AET5Gv20428600.1"/>
    <property type="gene ID" value="AET5Gv20428600"/>
</dbReference>
<evidence type="ECO:0000256" key="1">
    <source>
        <dbReference type="SAM" id="MobiDB-lite"/>
    </source>
</evidence>
<reference evidence="3" key="4">
    <citation type="submission" date="2019-03" db="UniProtKB">
        <authorList>
            <consortium name="EnsemblPlants"/>
        </authorList>
    </citation>
    <scope>IDENTIFICATION</scope>
</reference>